<dbReference type="PANTHER" id="PTHR31517">
    <property type="match status" value="1"/>
</dbReference>
<keyword evidence="10" id="KW-1015">Disulfide bond</keyword>
<dbReference type="EMBL" id="JAPEVA010000070">
    <property type="protein sequence ID" value="KAJ4401681.1"/>
    <property type="molecule type" value="Genomic_DNA"/>
</dbReference>
<feature type="active site" description="Proton acceptor" evidence="7">
    <location>
        <position position="92"/>
    </location>
</feature>
<dbReference type="PANTHER" id="PTHR31517:SF48">
    <property type="entry name" value="PEROXIDASE 16-RELATED"/>
    <property type="match status" value="1"/>
</dbReference>
<evidence type="ECO:0000256" key="5">
    <source>
        <dbReference type="ARBA" id="ARBA00023004"/>
    </source>
</evidence>
<keyword evidence="6" id="KW-0325">Glycoprotein</keyword>
<dbReference type="Gene3D" id="1.10.520.10">
    <property type="match status" value="1"/>
</dbReference>
<comment type="cofactor">
    <cofactor evidence="8 11">
        <name>Ca(2+)</name>
        <dbReference type="ChEBI" id="CHEBI:29108"/>
    </cofactor>
    <text evidence="8 11">Binds 2 calcium ions per subunit.</text>
</comment>
<keyword evidence="8" id="KW-0349">Heme</keyword>
<feature type="disulfide bond" evidence="10">
    <location>
        <begin position="79"/>
        <end position="150"/>
    </location>
</feature>
<keyword evidence="14" id="KW-1185">Reference proteome</keyword>
<evidence type="ECO:0000256" key="4">
    <source>
        <dbReference type="ARBA" id="ARBA00022723"/>
    </source>
</evidence>
<evidence type="ECO:0000256" key="11">
    <source>
        <dbReference type="RuleBase" id="RU363051"/>
    </source>
</evidence>
<keyword evidence="3 11" id="KW-0575">Peroxidase</keyword>
<keyword evidence="11" id="KW-0560">Oxidoreductase</keyword>
<name>A0A9W8Z808_9PLEO</name>
<feature type="chain" id="PRO_5041021058" description="Peroxidase" evidence="11">
    <location>
        <begin position="20"/>
        <end position="319"/>
    </location>
</feature>
<protein>
    <recommendedName>
        <fullName evidence="11">Peroxidase</fullName>
        <ecNumber evidence="11">1.11.1.-</ecNumber>
    </recommendedName>
</protein>
<comment type="cofactor">
    <cofactor evidence="8">
        <name>heme b</name>
        <dbReference type="ChEBI" id="CHEBI:60344"/>
    </cofactor>
    <text evidence="8">Binds 1 heme b (iron(II)-protoporphyrin IX) group per subunit.</text>
</comment>
<evidence type="ECO:0000256" key="2">
    <source>
        <dbReference type="ARBA" id="ARBA00006089"/>
    </source>
</evidence>
<keyword evidence="11" id="KW-0732">Signal</keyword>
<keyword evidence="4 8" id="KW-0479">Metal-binding</keyword>
<dbReference type="PROSITE" id="PS50873">
    <property type="entry name" value="PEROXIDASE_4"/>
    <property type="match status" value="1"/>
</dbReference>
<dbReference type="InterPro" id="IPR010255">
    <property type="entry name" value="Haem_peroxidase_sf"/>
</dbReference>
<gene>
    <name evidence="13" type="ORF">N0V91_007722</name>
</gene>
<comment type="catalytic activity">
    <reaction evidence="1">
        <text>2 a phenolic donor + H2O2 = 2 a phenolic radical donor + 2 H2O</text>
        <dbReference type="Rhea" id="RHEA:56136"/>
        <dbReference type="ChEBI" id="CHEBI:15377"/>
        <dbReference type="ChEBI" id="CHEBI:16240"/>
        <dbReference type="ChEBI" id="CHEBI:139520"/>
        <dbReference type="ChEBI" id="CHEBI:139521"/>
        <dbReference type="EC" id="1.11.1.7"/>
    </reaction>
</comment>
<evidence type="ECO:0000256" key="6">
    <source>
        <dbReference type="ARBA" id="ARBA00023180"/>
    </source>
</evidence>
<evidence type="ECO:0000256" key="7">
    <source>
        <dbReference type="PIRSR" id="PIRSR601621-1"/>
    </source>
</evidence>
<keyword evidence="5 8" id="KW-0408">Iron</keyword>
<evidence type="ECO:0000256" key="10">
    <source>
        <dbReference type="PIRSR" id="PIRSR601621-4"/>
    </source>
</evidence>
<feature type="binding site" evidence="8">
    <location>
        <position position="102"/>
    </location>
    <ligand>
        <name>Ca(2+)</name>
        <dbReference type="ChEBI" id="CHEBI:29108"/>
        <label>1</label>
    </ligand>
</feature>
<evidence type="ECO:0000256" key="8">
    <source>
        <dbReference type="PIRSR" id="PIRSR601621-2"/>
    </source>
</evidence>
<dbReference type="SUPFAM" id="SSF48113">
    <property type="entry name" value="Heme-dependent peroxidases"/>
    <property type="match status" value="1"/>
</dbReference>
<feature type="binding site" evidence="8">
    <location>
        <position position="93"/>
    </location>
    <ligand>
        <name>Ca(2+)</name>
        <dbReference type="ChEBI" id="CHEBI:29108"/>
        <label>1</label>
    </ligand>
</feature>
<organism evidence="13 14">
    <name type="scientific">Didymella pomorum</name>
    <dbReference type="NCBI Taxonomy" id="749634"/>
    <lineage>
        <taxon>Eukaryota</taxon>
        <taxon>Fungi</taxon>
        <taxon>Dikarya</taxon>
        <taxon>Ascomycota</taxon>
        <taxon>Pezizomycotina</taxon>
        <taxon>Dothideomycetes</taxon>
        <taxon>Pleosporomycetidae</taxon>
        <taxon>Pleosporales</taxon>
        <taxon>Pleosporineae</taxon>
        <taxon>Didymellaceae</taxon>
        <taxon>Didymella</taxon>
    </lineage>
</organism>
<dbReference type="GO" id="GO:0020037">
    <property type="term" value="F:heme binding"/>
    <property type="evidence" value="ECO:0007669"/>
    <property type="project" value="UniProtKB-UniRule"/>
</dbReference>
<feature type="site" description="Transition state stabilizer" evidence="9">
    <location>
        <position position="88"/>
    </location>
</feature>
<reference evidence="13" key="1">
    <citation type="submission" date="2022-10" db="EMBL/GenBank/DDBJ databases">
        <title>Tapping the CABI collections for fungal endophytes: first genome assemblies for Collariella, Neodidymelliopsis, Ascochyta clinopodiicola, Didymella pomorum, Didymosphaeria variabile, Neocosmospora piperis and Neocucurbitaria cava.</title>
        <authorList>
            <person name="Hill R."/>
        </authorList>
    </citation>
    <scope>NUCLEOTIDE SEQUENCE</scope>
    <source>
        <strain evidence="13">IMI 355091</strain>
    </source>
</reference>
<feature type="signal peptide" evidence="11">
    <location>
        <begin position="1"/>
        <end position="19"/>
    </location>
</feature>
<dbReference type="Proteomes" id="UP001140510">
    <property type="component" value="Unassembled WGS sequence"/>
</dbReference>
<comment type="similarity">
    <text evidence="2 11">Belongs to the peroxidase family. Ligninase subfamily.</text>
</comment>
<feature type="binding site" evidence="8">
    <location>
        <position position="100"/>
    </location>
    <ligand>
        <name>Ca(2+)</name>
        <dbReference type="ChEBI" id="CHEBI:29108"/>
        <label>1</label>
    </ligand>
</feature>
<feature type="binding site" description="axial binding residue" evidence="8">
    <location>
        <position position="205"/>
    </location>
    <ligand>
        <name>heme b</name>
        <dbReference type="ChEBI" id="CHEBI:60344"/>
    </ligand>
    <ligandPart>
        <name>Fe</name>
        <dbReference type="ChEBI" id="CHEBI:18248"/>
    </ligandPart>
</feature>
<dbReference type="InterPro" id="IPR002016">
    <property type="entry name" value="Haem_peroxidase"/>
</dbReference>
<evidence type="ECO:0000259" key="12">
    <source>
        <dbReference type="PROSITE" id="PS50873"/>
    </source>
</evidence>
<evidence type="ECO:0000256" key="3">
    <source>
        <dbReference type="ARBA" id="ARBA00022559"/>
    </source>
</evidence>
<proteinExistence type="inferred from homology"/>
<dbReference type="GO" id="GO:0140825">
    <property type="term" value="F:lactoperoxidase activity"/>
    <property type="evidence" value="ECO:0007669"/>
    <property type="project" value="UniProtKB-EC"/>
</dbReference>
<comment type="caution">
    <text evidence="13">The sequence shown here is derived from an EMBL/GenBank/DDBJ whole genome shotgun (WGS) entry which is preliminary data.</text>
</comment>
<sequence length="319" mass="33838">MYISNVFITALAATSTAQAFDIREEAHNAGEVSKRMFGNIFGMINGFLGGNSKASAACPAVWTKISAQLTEQFLADGQCTDAARAAIRSSFHDCFNGACDGSLILADECSNVENRGLERLCGNLKTVQANTGVGMADLIQFAAAHGVKTCPGGPTVPVKVGRKDSSEANALGVLPSGRAQSGDLIKLFASKGFSPVDLAALLGAHTAAKQRFTSPDSPQELDSTVGQWDNKYFSETRSGKAPFTLPSDKSVAQNPLTMIPFNTFALSKGAWDVAFVSAMQKMSMLGVDSKDLIDCTSALPGGSRKRDIRSSNVFDRFKW</sequence>
<dbReference type="PRINTS" id="PR00462">
    <property type="entry name" value="LIGNINASE"/>
</dbReference>
<evidence type="ECO:0000256" key="1">
    <source>
        <dbReference type="ARBA" id="ARBA00000189"/>
    </source>
</evidence>
<dbReference type="PRINTS" id="PR00458">
    <property type="entry name" value="PEROXIDASE"/>
</dbReference>
<dbReference type="Pfam" id="PF00141">
    <property type="entry name" value="peroxidase"/>
    <property type="match status" value="1"/>
</dbReference>
<feature type="binding site" evidence="8">
    <location>
        <position position="222"/>
    </location>
    <ligand>
        <name>Ca(2+)</name>
        <dbReference type="ChEBI" id="CHEBI:29108"/>
        <label>2</label>
    </ligand>
</feature>
<dbReference type="Gene3D" id="1.10.420.10">
    <property type="entry name" value="Peroxidase, domain 2"/>
    <property type="match status" value="1"/>
</dbReference>
<dbReference type="EC" id="1.11.1.-" evidence="11"/>
<evidence type="ECO:0000313" key="13">
    <source>
        <dbReference type="EMBL" id="KAJ4401681.1"/>
    </source>
</evidence>
<evidence type="ECO:0000313" key="14">
    <source>
        <dbReference type="Proteomes" id="UP001140510"/>
    </source>
</evidence>
<dbReference type="InterPro" id="IPR001621">
    <property type="entry name" value="Ligninase"/>
</dbReference>
<evidence type="ECO:0000256" key="9">
    <source>
        <dbReference type="PIRSR" id="PIRSR601621-3"/>
    </source>
</evidence>
<dbReference type="AlphaFoldDB" id="A0A9W8Z808"/>
<feature type="binding site" evidence="8">
    <location>
        <position position="229"/>
    </location>
    <ligand>
        <name>Ca(2+)</name>
        <dbReference type="ChEBI" id="CHEBI:29108"/>
        <label>2</label>
    </ligand>
</feature>
<dbReference type="InterPro" id="IPR000823">
    <property type="entry name" value="Peroxidase_pln"/>
</dbReference>
<keyword evidence="8 11" id="KW-0106">Calcium</keyword>
<dbReference type="OrthoDB" id="2113341at2759"/>
<accession>A0A9W8Z808</accession>
<feature type="domain" description="Plant heme peroxidase family profile" evidence="12">
    <location>
        <begin position="83"/>
        <end position="312"/>
    </location>
</feature>
<feature type="disulfide bond" evidence="10">
    <location>
        <begin position="58"/>
        <end position="295"/>
    </location>
</feature>
<dbReference type="GO" id="GO:0006979">
    <property type="term" value="P:response to oxidative stress"/>
    <property type="evidence" value="ECO:0007669"/>
    <property type="project" value="InterPro"/>
</dbReference>
<feature type="binding site" evidence="8">
    <location>
        <position position="224"/>
    </location>
    <ligand>
        <name>Ca(2+)</name>
        <dbReference type="ChEBI" id="CHEBI:29108"/>
        <label>2</label>
    </ligand>
</feature>
<feature type="binding site" evidence="8">
    <location>
        <position position="206"/>
    </location>
    <ligand>
        <name>Ca(2+)</name>
        <dbReference type="ChEBI" id="CHEBI:29108"/>
        <label>2</label>
    </ligand>
</feature>
<dbReference type="GO" id="GO:0046872">
    <property type="term" value="F:metal ion binding"/>
    <property type="evidence" value="ECO:0007669"/>
    <property type="project" value="UniProtKB-UniRule"/>
</dbReference>